<name>A0ABV3V7T8_9MICC</name>
<proteinExistence type="predicted"/>
<dbReference type="CDD" id="cd00719">
    <property type="entry name" value="GIY-YIG_SF"/>
    <property type="match status" value="1"/>
</dbReference>
<sequence length="297" mass="33809">MIPEKLSCGIYELLFTNGELYVGQTVNFPARFSSHRRRWDDIEAVRFAEAIPDELDEKERAAIRSRVEQKRQLRNKTLLSQPVGPSPLDLIVDPQAQAEWLQHDARSEPPGVDPERITLAQRRIKSRVKFEKLRQHSEFTKVLNSVATYVSQVIVWPQETEGRQWSLTALPSTAKHKTNRRLMTLSIRNVEVLVMGEQYWEDENIWEPYTFINTAVMPEIPQEVAQVTAVSTSYRSAGPVHQIFAAGTDVTPLILNIPEVLQAARQLAMGQLRKGSSVLARHHNDSFADEVFAAMDL</sequence>
<dbReference type="InterPro" id="IPR000305">
    <property type="entry name" value="GIY-YIG_endonuc"/>
</dbReference>
<organism evidence="2 3">
    <name type="scientific">Kocuria carniphila</name>
    <dbReference type="NCBI Taxonomy" id="262208"/>
    <lineage>
        <taxon>Bacteria</taxon>
        <taxon>Bacillati</taxon>
        <taxon>Actinomycetota</taxon>
        <taxon>Actinomycetes</taxon>
        <taxon>Micrococcales</taxon>
        <taxon>Micrococcaceae</taxon>
        <taxon>Kocuria</taxon>
    </lineage>
</organism>
<protein>
    <recommendedName>
        <fullName evidence="1">GIY-YIG domain-containing protein</fullName>
    </recommendedName>
</protein>
<accession>A0ABV3V7T8</accession>
<keyword evidence="3" id="KW-1185">Reference proteome</keyword>
<dbReference type="EMBL" id="JAYWLU010000019">
    <property type="protein sequence ID" value="MEX3595928.1"/>
    <property type="molecule type" value="Genomic_DNA"/>
</dbReference>
<dbReference type="Proteomes" id="UP001558481">
    <property type="component" value="Unassembled WGS sequence"/>
</dbReference>
<comment type="caution">
    <text evidence="2">The sequence shown here is derived from an EMBL/GenBank/DDBJ whole genome shotgun (WGS) entry which is preliminary data.</text>
</comment>
<evidence type="ECO:0000313" key="3">
    <source>
        <dbReference type="Proteomes" id="UP001558481"/>
    </source>
</evidence>
<dbReference type="RefSeq" id="WP_368630333.1">
    <property type="nucleotide sequence ID" value="NZ_JAYWLU010000019.1"/>
</dbReference>
<dbReference type="PROSITE" id="PS50164">
    <property type="entry name" value="GIY_YIG"/>
    <property type="match status" value="1"/>
</dbReference>
<evidence type="ECO:0000313" key="2">
    <source>
        <dbReference type="EMBL" id="MEX3595928.1"/>
    </source>
</evidence>
<feature type="domain" description="GIY-YIG" evidence="1">
    <location>
        <begin position="6"/>
        <end position="79"/>
    </location>
</feature>
<reference evidence="2 3" key="1">
    <citation type="journal article" date="2024" name="Fungal Genet. Biol.">
        <title>The porcine skin microbiome exhibits broad fungal antagonism.</title>
        <authorList>
            <person name="De La Cruz K.F."/>
            <person name="Townsend E.C."/>
            <person name="Alex Cheong J.Z."/>
            <person name="Salamzade R."/>
            <person name="Liu A."/>
            <person name="Sandstrom S."/>
            <person name="Davila E."/>
            <person name="Huang L."/>
            <person name="Xu K.H."/>
            <person name="Wu S.Y."/>
            <person name="Meudt J.J."/>
            <person name="Shanmuganayagam D."/>
            <person name="Gibson A.L.F."/>
            <person name="Kalan L.R."/>
        </authorList>
    </citation>
    <scope>NUCLEOTIDE SEQUENCE [LARGE SCALE GENOMIC DNA]</scope>
    <source>
        <strain evidence="2 3">LK2625</strain>
    </source>
</reference>
<gene>
    <name evidence="2" type="ORF">VVR66_14520</name>
</gene>
<evidence type="ECO:0000259" key="1">
    <source>
        <dbReference type="PROSITE" id="PS50164"/>
    </source>
</evidence>